<dbReference type="InterPro" id="IPR042204">
    <property type="entry name" value="2Fe-2S-bd_N"/>
</dbReference>
<dbReference type="OrthoDB" id="573392at2"/>
<sequence>MPETISLTVNGNRITVPSGATVAVAMMSASAPCRVSVSGKPRGPLCGMGICFECRAVIDGVPHRRTCQILCEPGMDVCTQ</sequence>
<protein>
    <submittedName>
        <fullName evidence="2">2Fe-2S iron-sulfur cluster protein</fullName>
    </submittedName>
</protein>
<organism evidence="2 3">
    <name type="scientific">Acidipila rosea</name>
    <dbReference type="NCBI Taxonomy" id="768535"/>
    <lineage>
        <taxon>Bacteria</taxon>
        <taxon>Pseudomonadati</taxon>
        <taxon>Acidobacteriota</taxon>
        <taxon>Terriglobia</taxon>
        <taxon>Terriglobales</taxon>
        <taxon>Acidobacteriaceae</taxon>
        <taxon>Acidipila</taxon>
    </lineage>
</organism>
<dbReference type="SUPFAM" id="SSF54292">
    <property type="entry name" value="2Fe-2S ferredoxin-like"/>
    <property type="match status" value="1"/>
</dbReference>
<dbReference type="RefSeq" id="WP_131991482.1">
    <property type="nucleotide sequence ID" value="NZ_SMGK01000001.1"/>
</dbReference>
<name>A0A4V2PVV8_9BACT</name>
<dbReference type="AlphaFoldDB" id="A0A4V2PVV8"/>
<evidence type="ECO:0000313" key="2">
    <source>
        <dbReference type="EMBL" id="TCK75601.1"/>
    </source>
</evidence>
<keyword evidence="1" id="KW-0560">Oxidoreductase</keyword>
<dbReference type="Pfam" id="PF13510">
    <property type="entry name" value="Fer2_4"/>
    <property type="match status" value="1"/>
</dbReference>
<dbReference type="Proteomes" id="UP000295210">
    <property type="component" value="Unassembled WGS sequence"/>
</dbReference>
<keyword evidence="3" id="KW-1185">Reference proteome</keyword>
<dbReference type="InterPro" id="IPR036010">
    <property type="entry name" value="2Fe-2S_ferredoxin-like_sf"/>
</dbReference>
<gene>
    <name evidence="2" type="ORF">C7378_0587</name>
</gene>
<dbReference type="GO" id="GO:0051536">
    <property type="term" value="F:iron-sulfur cluster binding"/>
    <property type="evidence" value="ECO:0007669"/>
    <property type="project" value="InterPro"/>
</dbReference>
<evidence type="ECO:0000313" key="3">
    <source>
        <dbReference type="Proteomes" id="UP000295210"/>
    </source>
</evidence>
<evidence type="ECO:0000256" key="1">
    <source>
        <dbReference type="ARBA" id="ARBA00023002"/>
    </source>
</evidence>
<dbReference type="EMBL" id="SMGK01000001">
    <property type="protein sequence ID" value="TCK75601.1"/>
    <property type="molecule type" value="Genomic_DNA"/>
</dbReference>
<proteinExistence type="predicted"/>
<reference evidence="2 3" key="1">
    <citation type="submission" date="2019-03" db="EMBL/GenBank/DDBJ databases">
        <title>Genomic Encyclopedia of Type Strains, Phase IV (KMG-IV): sequencing the most valuable type-strain genomes for metagenomic binning, comparative biology and taxonomic classification.</title>
        <authorList>
            <person name="Goeker M."/>
        </authorList>
    </citation>
    <scope>NUCLEOTIDE SEQUENCE [LARGE SCALE GENOMIC DNA]</scope>
    <source>
        <strain evidence="2 3">DSM 103428</strain>
    </source>
</reference>
<accession>A0A4V2PVV8</accession>
<dbReference type="GO" id="GO:0016491">
    <property type="term" value="F:oxidoreductase activity"/>
    <property type="evidence" value="ECO:0007669"/>
    <property type="project" value="UniProtKB-KW"/>
</dbReference>
<dbReference type="Gene3D" id="3.10.20.440">
    <property type="entry name" value="2Fe-2S iron-sulphur cluster binding domain, sarcosine oxidase, alpha subunit, N-terminal domain"/>
    <property type="match status" value="1"/>
</dbReference>
<comment type="caution">
    <text evidence="2">The sequence shown here is derived from an EMBL/GenBank/DDBJ whole genome shotgun (WGS) entry which is preliminary data.</text>
</comment>